<feature type="region of interest" description="Disordered" evidence="1">
    <location>
        <begin position="30"/>
        <end position="59"/>
    </location>
</feature>
<evidence type="ECO:0000256" key="1">
    <source>
        <dbReference type="SAM" id="MobiDB-lite"/>
    </source>
</evidence>
<accession>F0SGL8</accession>
<evidence type="ECO:0000313" key="4">
    <source>
        <dbReference type="Proteomes" id="UP000006860"/>
    </source>
</evidence>
<gene>
    <name evidence="3" type="ordered locus">Plabr_4046</name>
</gene>
<dbReference type="HOGENOM" id="CLU_826063_0_0_0"/>
<feature type="signal peptide" evidence="2">
    <location>
        <begin position="1"/>
        <end position="22"/>
    </location>
</feature>
<dbReference type="AlphaFoldDB" id="F0SGL8"/>
<proteinExistence type="predicted"/>
<sequence>MPRTTFALLPFIAVTLVCFSPALRPFSAVTAEETQKSETASAATETKGEVTEAAGENATDENKETYLLRYAFETGNVVHFKVTDKNKTTSRKDRIRETVSNQSDVWRHFWVVNSEETGEATLELVIDRVRLTAQFDENPPTVFDSADKTKQPDRFASILKSVGKPLNRMRVNTRGELISLQNLQGGPTADQSDPAVNFLVVFPEEPLAIGDTWKQSLSVEVPVTNRLKQDIKLLRTYKLKSVKDGVAEIGMTTIVASPVRDPAVRTRLMLQTPSGTIRFDMKTKQIVHRETGVDEVIVGAFGAGTLVEAKSTRIEEQIDAPETETAAEEKKLSQTR</sequence>
<dbReference type="eggNOG" id="ENOG5032033">
    <property type="taxonomic scope" value="Bacteria"/>
</dbReference>
<dbReference type="EMBL" id="CP002546">
    <property type="protein sequence ID" value="ADY61623.1"/>
    <property type="molecule type" value="Genomic_DNA"/>
</dbReference>
<organism evidence="3 4">
    <name type="scientific">Rubinisphaera brasiliensis (strain ATCC 49424 / DSM 5305 / JCM 21570 / IAM 15109 / NBRC 103401 / IFAM 1448)</name>
    <name type="common">Planctomyces brasiliensis</name>
    <dbReference type="NCBI Taxonomy" id="756272"/>
    <lineage>
        <taxon>Bacteria</taxon>
        <taxon>Pseudomonadati</taxon>
        <taxon>Planctomycetota</taxon>
        <taxon>Planctomycetia</taxon>
        <taxon>Planctomycetales</taxon>
        <taxon>Planctomycetaceae</taxon>
        <taxon>Rubinisphaera</taxon>
    </lineage>
</organism>
<protein>
    <recommendedName>
        <fullName evidence="5">Signal peptide-domain containing protein</fullName>
    </recommendedName>
</protein>
<keyword evidence="2" id="KW-0732">Signal</keyword>
<dbReference type="Pfam" id="PF19777">
    <property type="entry name" value="DUF6263"/>
    <property type="match status" value="1"/>
</dbReference>
<dbReference type="InterPro" id="IPR046230">
    <property type="entry name" value="DUF6263"/>
</dbReference>
<feature type="compositionally biased region" description="Acidic residues" evidence="1">
    <location>
        <begin position="317"/>
        <end position="326"/>
    </location>
</feature>
<keyword evidence="4" id="KW-1185">Reference proteome</keyword>
<dbReference type="Proteomes" id="UP000006860">
    <property type="component" value="Chromosome"/>
</dbReference>
<dbReference type="STRING" id="756272.Plabr_4046"/>
<feature type="compositionally biased region" description="Basic and acidic residues" evidence="1">
    <location>
        <begin position="327"/>
        <end position="336"/>
    </location>
</feature>
<dbReference type="KEGG" id="pbs:Plabr_4046"/>
<evidence type="ECO:0000313" key="3">
    <source>
        <dbReference type="EMBL" id="ADY61623.1"/>
    </source>
</evidence>
<reference evidence="4" key="1">
    <citation type="submission" date="2011-02" db="EMBL/GenBank/DDBJ databases">
        <title>The complete genome of Planctomyces brasiliensis DSM 5305.</title>
        <authorList>
            <person name="Lucas S."/>
            <person name="Copeland A."/>
            <person name="Lapidus A."/>
            <person name="Bruce D."/>
            <person name="Goodwin L."/>
            <person name="Pitluck S."/>
            <person name="Kyrpides N."/>
            <person name="Mavromatis K."/>
            <person name="Pagani I."/>
            <person name="Ivanova N."/>
            <person name="Ovchinnikova G."/>
            <person name="Lu M."/>
            <person name="Detter J.C."/>
            <person name="Han C."/>
            <person name="Land M."/>
            <person name="Hauser L."/>
            <person name="Markowitz V."/>
            <person name="Cheng J.-F."/>
            <person name="Hugenholtz P."/>
            <person name="Woyke T."/>
            <person name="Wu D."/>
            <person name="Tindall B."/>
            <person name="Pomrenke H.G."/>
            <person name="Brambilla E."/>
            <person name="Klenk H.-P."/>
            <person name="Eisen J.A."/>
        </authorList>
    </citation>
    <scope>NUCLEOTIDE SEQUENCE [LARGE SCALE GENOMIC DNA]</scope>
    <source>
        <strain evidence="4">ATCC 49424 / DSM 5305 / JCM 21570 / NBRC 103401 / IFAM 1448</strain>
    </source>
</reference>
<feature type="region of interest" description="Disordered" evidence="1">
    <location>
        <begin position="314"/>
        <end position="336"/>
    </location>
</feature>
<feature type="chain" id="PRO_5003258506" description="Signal peptide-domain containing protein" evidence="2">
    <location>
        <begin position="23"/>
        <end position="336"/>
    </location>
</feature>
<dbReference type="RefSeq" id="WP_013630340.1">
    <property type="nucleotide sequence ID" value="NC_015174.1"/>
</dbReference>
<dbReference type="OrthoDB" id="250033at2"/>
<name>F0SGL8_RUBBR</name>
<evidence type="ECO:0008006" key="5">
    <source>
        <dbReference type="Google" id="ProtNLM"/>
    </source>
</evidence>
<evidence type="ECO:0000256" key="2">
    <source>
        <dbReference type="SAM" id="SignalP"/>
    </source>
</evidence>